<reference evidence="3" key="1">
    <citation type="journal article" date="2012" name="MBio">
        <title>Comparative genome analysis of Trichophyton rubrum and related dermatophytes reveals candidate genes involved in infection.</title>
        <authorList>
            <person name="Martinez D.A."/>
            <person name="Oliver B.G."/>
            <person name="Graeser Y."/>
            <person name="Goldberg J.M."/>
            <person name="Li W."/>
            <person name="Martinez-Rossi N.M."/>
            <person name="Monod M."/>
            <person name="Shelest E."/>
            <person name="Barton R.C."/>
            <person name="Birch E."/>
            <person name="Brakhage A.A."/>
            <person name="Chen Z."/>
            <person name="Gurr S.J."/>
            <person name="Heiman D."/>
            <person name="Heitman J."/>
            <person name="Kosti I."/>
            <person name="Rossi A."/>
            <person name="Saif S."/>
            <person name="Samalova M."/>
            <person name="Saunders C.W."/>
            <person name="Shea T."/>
            <person name="Summerbell R.C."/>
            <person name="Xu J."/>
            <person name="Young S."/>
            <person name="Zeng Q."/>
            <person name="Birren B.W."/>
            <person name="Cuomo C.A."/>
            <person name="White T.C."/>
        </authorList>
    </citation>
    <scope>NUCLEOTIDE SEQUENCE [LARGE SCALE GENOMIC DNA]</scope>
    <source>
        <strain evidence="3">ATCC MYA-4604 / CBS 118893</strain>
    </source>
</reference>
<gene>
    <name evidence="2" type="ORF">MGYG_09119</name>
</gene>
<dbReference type="InParanoid" id="E4UYY7"/>
<evidence type="ECO:0000313" key="2">
    <source>
        <dbReference type="EMBL" id="EFR03317.1"/>
    </source>
</evidence>
<proteinExistence type="predicted"/>
<organism evidence="3">
    <name type="scientific">Arthroderma gypseum (strain ATCC MYA-4604 / CBS 118893)</name>
    <name type="common">Microsporum gypseum</name>
    <dbReference type="NCBI Taxonomy" id="535722"/>
    <lineage>
        <taxon>Eukaryota</taxon>
        <taxon>Fungi</taxon>
        <taxon>Dikarya</taxon>
        <taxon>Ascomycota</taxon>
        <taxon>Pezizomycotina</taxon>
        <taxon>Eurotiomycetes</taxon>
        <taxon>Eurotiomycetidae</taxon>
        <taxon>Onygenales</taxon>
        <taxon>Arthrodermataceae</taxon>
        <taxon>Nannizzia</taxon>
    </lineage>
</organism>
<protein>
    <submittedName>
        <fullName evidence="2">Uncharacterized protein</fullName>
    </submittedName>
</protein>
<dbReference type="VEuPathDB" id="FungiDB:MGYG_09119"/>
<evidence type="ECO:0000313" key="3">
    <source>
        <dbReference type="Proteomes" id="UP000002669"/>
    </source>
</evidence>
<sequence length="146" mass="16269">MDGEPSQGLEHSLRQPPAGPRIGCAVGPLGSPIRPKIGRLGANEAPAKRCLTPQGPPPQAVSNRVLRRVYFDVRPSFQAPLGALMRCYWDSWAQRGVPRLHCSWAIGWRGRFGRLRRAPRDIRCPQHQAASSLLFSFRLFCYLATP</sequence>
<accession>E4UYY7</accession>
<dbReference type="RefSeq" id="XP_003171771.1">
    <property type="nucleotide sequence ID" value="XM_003171723.1"/>
</dbReference>
<dbReference type="Proteomes" id="UP000002669">
    <property type="component" value="Unassembled WGS sequence"/>
</dbReference>
<dbReference type="GeneID" id="10027026"/>
<keyword evidence="3" id="KW-1185">Reference proteome</keyword>
<name>E4UYY7_ARTGP</name>
<dbReference type="AlphaFoldDB" id="E4UYY7"/>
<dbReference type="EMBL" id="DS989826">
    <property type="protein sequence ID" value="EFR03317.1"/>
    <property type="molecule type" value="Genomic_DNA"/>
</dbReference>
<feature type="region of interest" description="Disordered" evidence="1">
    <location>
        <begin position="1"/>
        <end position="25"/>
    </location>
</feature>
<evidence type="ECO:0000256" key="1">
    <source>
        <dbReference type="SAM" id="MobiDB-lite"/>
    </source>
</evidence>
<dbReference type="HOGENOM" id="CLU_1776999_0_0_1"/>